<keyword evidence="3" id="KW-1185">Reference proteome</keyword>
<dbReference type="EMBL" id="JAVDXU010000002">
    <property type="protein sequence ID" value="MDR7269901.1"/>
    <property type="molecule type" value="Genomic_DNA"/>
</dbReference>
<comment type="caution">
    <text evidence="2">The sequence shown here is derived from an EMBL/GenBank/DDBJ whole genome shotgun (WGS) entry which is preliminary data.</text>
</comment>
<proteinExistence type="predicted"/>
<name>A0ABU1YNX4_ROSSA</name>
<accession>A0ABU1YNX4</accession>
<protein>
    <recommendedName>
        <fullName evidence="4">Solute-binding protein family 3/N-terminal domain-containing protein</fullName>
    </recommendedName>
</protein>
<feature type="signal peptide" evidence="1">
    <location>
        <begin position="1"/>
        <end position="22"/>
    </location>
</feature>
<evidence type="ECO:0008006" key="4">
    <source>
        <dbReference type="Google" id="ProtNLM"/>
    </source>
</evidence>
<dbReference type="RefSeq" id="WP_310265256.1">
    <property type="nucleotide sequence ID" value="NZ_JAVDXU010000002.1"/>
</dbReference>
<reference evidence="2 3" key="1">
    <citation type="submission" date="2023-07" db="EMBL/GenBank/DDBJ databases">
        <title>Sorghum-associated microbial communities from plants grown in Nebraska, USA.</title>
        <authorList>
            <person name="Schachtman D."/>
        </authorList>
    </citation>
    <scope>NUCLEOTIDE SEQUENCE [LARGE SCALE GENOMIC DNA]</scope>
    <source>
        <strain evidence="2 3">BE314</strain>
    </source>
</reference>
<dbReference type="SUPFAM" id="SSF53850">
    <property type="entry name" value="Periplasmic binding protein-like II"/>
    <property type="match status" value="1"/>
</dbReference>
<dbReference type="Proteomes" id="UP001180453">
    <property type="component" value="Unassembled WGS sequence"/>
</dbReference>
<organism evidence="2 3">
    <name type="scientific">Roseateles saccharophilus</name>
    <name type="common">Pseudomonas saccharophila</name>
    <dbReference type="NCBI Taxonomy" id="304"/>
    <lineage>
        <taxon>Bacteria</taxon>
        <taxon>Pseudomonadati</taxon>
        <taxon>Pseudomonadota</taxon>
        <taxon>Betaproteobacteria</taxon>
        <taxon>Burkholderiales</taxon>
        <taxon>Sphaerotilaceae</taxon>
        <taxon>Roseateles</taxon>
    </lineage>
</organism>
<evidence type="ECO:0000313" key="3">
    <source>
        <dbReference type="Proteomes" id="UP001180453"/>
    </source>
</evidence>
<sequence length="267" mass="28883">MPRRLPVLCAVVLGGLAWQAVAATCPQPLRIGFSDAASPPGLLGSGPTFPEPPGWEVVAVREALKRLGCQAELLRLPNRRLSASLAQGSVDIGLLFGTTPERLRNFSFPLDAQGKPDLTWAPVFGHLALFGRAGEAADPAWDGQRLPAGLRVGVLTGSVQETIARGRGWAIESIGALDGGPTMLQARRFDLLLTTREVLSPEQRAELVEWTPGVAKLPYFAPASPAFVQRHPDWTRAFWRQFCQAVRRQEPEVRPADCGSAPASAWR</sequence>
<feature type="chain" id="PRO_5045488852" description="Solute-binding protein family 3/N-terminal domain-containing protein" evidence="1">
    <location>
        <begin position="23"/>
        <end position="267"/>
    </location>
</feature>
<evidence type="ECO:0000256" key="1">
    <source>
        <dbReference type="SAM" id="SignalP"/>
    </source>
</evidence>
<evidence type="ECO:0000313" key="2">
    <source>
        <dbReference type="EMBL" id="MDR7269901.1"/>
    </source>
</evidence>
<gene>
    <name evidence="2" type="ORF">J2X20_002559</name>
</gene>
<keyword evidence="1" id="KW-0732">Signal</keyword>